<evidence type="ECO:0000256" key="1">
    <source>
        <dbReference type="ARBA" id="ARBA00004613"/>
    </source>
</evidence>
<evidence type="ECO:0000313" key="8">
    <source>
        <dbReference type="Proteomes" id="UP000694568"/>
    </source>
</evidence>
<dbReference type="Ensembl" id="ENSSLUT00000004274.1">
    <property type="protein sequence ID" value="ENSSLUP00000004146.1"/>
    <property type="gene ID" value="ENSSLUG00000001836.1"/>
</dbReference>
<accession>A0A8C9X2H0</accession>
<dbReference type="Gene3D" id="1.20.5.340">
    <property type="match status" value="1"/>
</dbReference>
<dbReference type="AlphaFoldDB" id="A0A8C9X2H0"/>
<evidence type="ECO:0000256" key="4">
    <source>
        <dbReference type="SAM" id="Coils"/>
    </source>
</evidence>
<dbReference type="KEGG" id="sluc:116053269"/>
<dbReference type="OrthoDB" id="6154955at2759"/>
<organism evidence="7 8">
    <name type="scientific">Sander lucioperca</name>
    <name type="common">Pike-perch</name>
    <name type="synonym">Perca lucioperca</name>
    <dbReference type="NCBI Taxonomy" id="283035"/>
    <lineage>
        <taxon>Eukaryota</taxon>
        <taxon>Metazoa</taxon>
        <taxon>Chordata</taxon>
        <taxon>Craniata</taxon>
        <taxon>Vertebrata</taxon>
        <taxon>Euteleostomi</taxon>
        <taxon>Actinopterygii</taxon>
        <taxon>Neopterygii</taxon>
        <taxon>Teleostei</taxon>
        <taxon>Neoteleostei</taxon>
        <taxon>Acanthomorphata</taxon>
        <taxon>Eupercaria</taxon>
        <taxon>Perciformes</taxon>
        <taxon>Percoidei</taxon>
        <taxon>Percidae</taxon>
        <taxon>Luciopercinae</taxon>
        <taxon>Sander</taxon>
    </lineage>
</organism>
<dbReference type="PRINTS" id="PR00007">
    <property type="entry name" value="COMPLEMNTC1Q"/>
</dbReference>
<feature type="coiled-coil region" evidence="4">
    <location>
        <begin position="47"/>
        <end position="116"/>
    </location>
</feature>
<dbReference type="PANTHER" id="PTHR22923:SF102">
    <property type="entry name" value="CEREBELLIN 13-RELATED"/>
    <property type="match status" value="1"/>
</dbReference>
<name>A0A8C9X2H0_SANLU</name>
<keyword evidence="8" id="KW-1185">Reference proteome</keyword>
<evidence type="ECO:0000256" key="3">
    <source>
        <dbReference type="ARBA" id="ARBA00022729"/>
    </source>
</evidence>
<dbReference type="Proteomes" id="UP000694568">
    <property type="component" value="Unplaced"/>
</dbReference>
<dbReference type="InterPro" id="IPR050822">
    <property type="entry name" value="Cerebellin_Synaptic_Org"/>
</dbReference>
<dbReference type="Pfam" id="PF00386">
    <property type="entry name" value="C1q"/>
    <property type="match status" value="1"/>
</dbReference>
<keyword evidence="4" id="KW-0175">Coiled coil</keyword>
<dbReference type="Gene3D" id="2.60.120.40">
    <property type="match status" value="1"/>
</dbReference>
<dbReference type="InterPro" id="IPR001073">
    <property type="entry name" value="C1q_dom"/>
</dbReference>
<dbReference type="SUPFAM" id="SSF49842">
    <property type="entry name" value="TNF-like"/>
    <property type="match status" value="1"/>
</dbReference>
<evidence type="ECO:0000256" key="5">
    <source>
        <dbReference type="SAM" id="SignalP"/>
    </source>
</evidence>
<dbReference type="PROSITE" id="PS50871">
    <property type="entry name" value="C1Q"/>
    <property type="match status" value="1"/>
</dbReference>
<sequence length="252" mass="27343">MKSTILLFVSLFCGLILAQDDGSTTETENNSTPGSCFPDMCDILQQLGALKEKLSSVETRLADSETKLADSETRLAASETKLAASETRLAASETKLAASETRLAASETQIQELKNKERTKVIFSTAAGGVSDIGPFNTDTTLIYRRVITNIGGAYSPSTGIFTAPVAGVYYFIIFYHAGGAHQGRVLLYKNNELVVLTQDHKSDSDTADNGGNAAFLQLQQRDQVYVRLAANSYVWGYDHHTTFSGFLVTQM</sequence>
<keyword evidence="3 5" id="KW-0732">Signal</keyword>
<dbReference type="SUPFAM" id="SSF57997">
    <property type="entry name" value="Tropomyosin"/>
    <property type="match status" value="1"/>
</dbReference>
<evidence type="ECO:0000256" key="2">
    <source>
        <dbReference type="ARBA" id="ARBA00022525"/>
    </source>
</evidence>
<feature type="signal peptide" evidence="5">
    <location>
        <begin position="1"/>
        <end position="18"/>
    </location>
</feature>
<reference evidence="7" key="2">
    <citation type="submission" date="2025-09" db="UniProtKB">
        <authorList>
            <consortium name="Ensembl"/>
        </authorList>
    </citation>
    <scope>IDENTIFICATION</scope>
</reference>
<protein>
    <submittedName>
        <fullName evidence="7">Collagen alpha-2(VIII) chain-like</fullName>
    </submittedName>
</protein>
<evidence type="ECO:0000259" key="6">
    <source>
        <dbReference type="PROSITE" id="PS50871"/>
    </source>
</evidence>
<gene>
    <name evidence="7" type="primary">LOC116053271</name>
</gene>
<dbReference type="GO" id="GO:0005576">
    <property type="term" value="C:extracellular region"/>
    <property type="evidence" value="ECO:0007669"/>
    <property type="project" value="UniProtKB-SubCell"/>
</dbReference>
<feature type="chain" id="PRO_5034238005" evidence="5">
    <location>
        <begin position="19"/>
        <end position="252"/>
    </location>
</feature>
<keyword evidence="2" id="KW-0964">Secreted</keyword>
<dbReference type="InterPro" id="IPR008983">
    <property type="entry name" value="Tumour_necrosis_fac-like_dom"/>
</dbReference>
<comment type="subcellular location">
    <subcellularLocation>
        <location evidence="1">Secreted</location>
    </subcellularLocation>
</comment>
<reference evidence="7" key="1">
    <citation type="submission" date="2025-08" db="UniProtKB">
        <authorList>
            <consortium name="Ensembl"/>
        </authorList>
    </citation>
    <scope>IDENTIFICATION</scope>
</reference>
<dbReference type="GeneTree" id="ENSGT00940000163520"/>
<dbReference type="PANTHER" id="PTHR22923">
    <property type="entry name" value="CEREBELLIN-RELATED"/>
    <property type="match status" value="1"/>
</dbReference>
<evidence type="ECO:0000313" key="7">
    <source>
        <dbReference type="Ensembl" id="ENSSLUP00000004146.1"/>
    </source>
</evidence>
<proteinExistence type="predicted"/>
<dbReference type="SMART" id="SM00110">
    <property type="entry name" value="C1Q"/>
    <property type="match status" value="1"/>
</dbReference>
<feature type="domain" description="C1q" evidence="6">
    <location>
        <begin position="119"/>
        <end position="252"/>
    </location>
</feature>